<comment type="similarity">
    <text evidence="1">Belongs to the CDC123 family.</text>
</comment>
<comment type="caution">
    <text evidence="3">The sequence shown here is derived from an EMBL/GenBank/DDBJ whole genome shotgun (WGS) entry which is preliminary data.</text>
</comment>
<organism evidence="3 4">
    <name type="scientific">Suillus fuscotomentosus</name>
    <dbReference type="NCBI Taxonomy" id="1912939"/>
    <lineage>
        <taxon>Eukaryota</taxon>
        <taxon>Fungi</taxon>
        <taxon>Dikarya</taxon>
        <taxon>Basidiomycota</taxon>
        <taxon>Agaricomycotina</taxon>
        <taxon>Agaricomycetes</taxon>
        <taxon>Agaricomycetidae</taxon>
        <taxon>Boletales</taxon>
        <taxon>Suillineae</taxon>
        <taxon>Suillaceae</taxon>
        <taxon>Suillus</taxon>
    </lineage>
</organism>
<accession>A0AAD4HLN1</accession>
<keyword evidence="4" id="KW-1185">Reference proteome</keyword>
<sequence length="340" mass="38876">MSSHSIFPLQTPDHLLSFQFSSWYPTFSSISIKSTIIRPLSQAFKEYLDSDGIFVPEGSENVPAESSPSDQEDEDDAAVGQSFSFPDLDERIRQIIKEYGAIFPKLNFSSPKDASWVLPPSSPLKCTSPSDVYILLKSSDFISHDLSIDAVFEGCQCDPSNPPLYQLELVLRKWYPIDRSREFRCFVREGRLIGISQRDTNFYDFMNELQTQTKIVETLQGFWEDKIKSEWHGQQDYIFDVLMTRDLSRGHVLDFNPYAPRTDPLLFTYEELLSVFTQGSSAPELRIIDSPLHPLASRNAPAYQHNMLPMEALALSSGRDINDFSDLWKNEIQQSINDDD</sequence>
<evidence type="ECO:0000256" key="2">
    <source>
        <dbReference type="SAM" id="MobiDB-lite"/>
    </source>
</evidence>
<protein>
    <submittedName>
        <fullName evidence="3">D123-domain-containing protein</fullName>
    </submittedName>
</protein>
<feature type="region of interest" description="Disordered" evidence="2">
    <location>
        <begin position="58"/>
        <end position="80"/>
    </location>
</feature>
<dbReference type="EMBL" id="JABBWK010000023">
    <property type="protein sequence ID" value="KAG1901168.1"/>
    <property type="molecule type" value="Genomic_DNA"/>
</dbReference>
<dbReference type="GeneID" id="64669315"/>
<evidence type="ECO:0000313" key="4">
    <source>
        <dbReference type="Proteomes" id="UP001195769"/>
    </source>
</evidence>
<evidence type="ECO:0000313" key="3">
    <source>
        <dbReference type="EMBL" id="KAG1901168.1"/>
    </source>
</evidence>
<evidence type="ECO:0000256" key="1">
    <source>
        <dbReference type="ARBA" id="ARBA00011047"/>
    </source>
</evidence>
<dbReference type="PANTHER" id="PTHR15323:SF6">
    <property type="entry name" value="CELL DIVISION CYCLE PROTEIN 123 HOMOLOG"/>
    <property type="match status" value="1"/>
</dbReference>
<dbReference type="Pfam" id="PF07065">
    <property type="entry name" value="D123"/>
    <property type="match status" value="1"/>
</dbReference>
<gene>
    <name evidence="3" type="ORF">F5891DRAFT_951130</name>
</gene>
<dbReference type="InterPro" id="IPR009772">
    <property type="entry name" value="CDC123"/>
</dbReference>
<dbReference type="GO" id="GO:0005737">
    <property type="term" value="C:cytoplasm"/>
    <property type="evidence" value="ECO:0007669"/>
    <property type="project" value="TreeGrafter"/>
</dbReference>
<dbReference type="RefSeq" id="XP_041226743.1">
    <property type="nucleotide sequence ID" value="XM_041375017.1"/>
</dbReference>
<proteinExistence type="inferred from homology"/>
<reference evidence="3" key="1">
    <citation type="journal article" date="2020" name="New Phytol.">
        <title>Comparative genomics reveals dynamic genome evolution in host specialist ectomycorrhizal fungi.</title>
        <authorList>
            <person name="Lofgren L.A."/>
            <person name="Nguyen N.H."/>
            <person name="Vilgalys R."/>
            <person name="Ruytinx J."/>
            <person name="Liao H.L."/>
            <person name="Branco S."/>
            <person name="Kuo A."/>
            <person name="LaButti K."/>
            <person name="Lipzen A."/>
            <person name="Andreopoulos W."/>
            <person name="Pangilinan J."/>
            <person name="Riley R."/>
            <person name="Hundley H."/>
            <person name="Na H."/>
            <person name="Barry K."/>
            <person name="Grigoriev I.V."/>
            <person name="Stajich J.E."/>
            <person name="Kennedy P.G."/>
        </authorList>
    </citation>
    <scope>NUCLEOTIDE SEQUENCE</scope>
    <source>
        <strain evidence="3">FC203</strain>
    </source>
</reference>
<name>A0AAD4HLN1_9AGAM</name>
<dbReference type="Proteomes" id="UP001195769">
    <property type="component" value="Unassembled WGS sequence"/>
</dbReference>
<dbReference type="PANTHER" id="PTHR15323">
    <property type="entry name" value="D123 PROTEIN"/>
    <property type="match status" value="1"/>
</dbReference>
<dbReference type="AlphaFoldDB" id="A0AAD4HLN1"/>